<dbReference type="GO" id="GO:0080120">
    <property type="term" value="P:CAAX-box protein maturation"/>
    <property type="evidence" value="ECO:0007669"/>
    <property type="project" value="UniProtKB-ARBA"/>
</dbReference>
<dbReference type="Pfam" id="PF02517">
    <property type="entry name" value="Rce1-like"/>
    <property type="match status" value="1"/>
</dbReference>
<dbReference type="GO" id="GO:0008237">
    <property type="term" value="F:metallopeptidase activity"/>
    <property type="evidence" value="ECO:0007669"/>
    <property type="project" value="UniProtKB-KW"/>
</dbReference>
<keyword evidence="1" id="KW-1133">Transmembrane helix</keyword>
<name>A0A6N7URR8_9FIRM</name>
<dbReference type="GO" id="GO:0004175">
    <property type="term" value="F:endopeptidase activity"/>
    <property type="evidence" value="ECO:0007669"/>
    <property type="project" value="UniProtKB-ARBA"/>
</dbReference>
<organism evidence="3 4">
    <name type="scientific">Suipraeoptans intestinalis</name>
    <dbReference type="NCBI Taxonomy" id="2606628"/>
    <lineage>
        <taxon>Bacteria</taxon>
        <taxon>Bacillati</taxon>
        <taxon>Bacillota</taxon>
        <taxon>Clostridia</taxon>
        <taxon>Lachnospirales</taxon>
        <taxon>Lachnospiraceae</taxon>
        <taxon>Suipraeoptans</taxon>
    </lineage>
</organism>
<comment type="caution">
    <text evidence="3">The sequence shown here is derived from an EMBL/GenBank/DDBJ whole genome shotgun (WGS) entry which is preliminary data.</text>
</comment>
<dbReference type="GO" id="GO:0006508">
    <property type="term" value="P:proteolysis"/>
    <property type="evidence" value="ECO:0007669"/>
    <property type="project" value="UniProtKB-KW"/>
</dbReference>
<feature type="transmembrane region" description="Helical" evidence="1">
    <location>
        <begin position="12"/>
        <end position="35"/>
    </location>
</feature>
<evidence type="ECO:0000313" key="3">
    <source>
        <dbReference type="EMBL" id="MSR93168.1"/>
    </source>
</evidence>
<feature type="transmembrane region" description="Helical" evidence="1">
    <location>
        <begin position="55"/>
        <end position="74"/>
    </location>
</feature>
<feature type="domain" description="CAAX prenyl protease 2/Lysostaphin resistance protein A-like" evidence="2">
    <location>
        <begin position="135"/>
        <end position="221"/>
    </location>
</feature>
<dbReference type="InterPro" id="IPR003675">
    <property type="entry name" value="Rce1/LyrA-like_dom"/>
</dbReference>
<feature type="transmembrane region" description="Helical" evidence="1">
    <location>
        <begin position="213"/>
        <end position="231"/>
    </location>
</feature>
<protein>
    <submittedName>
        <fullName evidence="3">CPBP family intramembrane metalloprotease</fullName>
    </submittedName>
</protein>
<keyword evidence="3" id="KW-0482">Metalloprotease</keyword>
<feature type="transmembrane region" description="Helical" evidence="1">
    <location>
        <begin position="179"/>
        <end position="201"/>
    </location>
</feature>
<keyword evidence="3" id="KW-0645">Protease</keyword>
<keyword evidence="4" id="KW-1185">Reference proteome</keyword>
<evidence type="ECO:0000259" key="2">
    <source>
        <dbReference type="Pfam" id="PF02517"/>
    </source>
</evidence>
<reference evidence="3 4" key="1">
    <citation type="submission" date="2019-08" db="EMBL/GenBank/DDBJ databases">
        <title>In-depth cultivation of the pig gut microbiome towards novel bacterial diversity and tailored functional studies.</title>
        <authorList>
            <person name="Wylensek D."/>
            <person name="Hitch T.C.A."/>
            <person name="Clavel T."/>
        </authorList>
    </citation>
    <scope>NUCLEOTIDE SEQUENCE [LARGE SCALE GENOMIC DNA]</scope>
    <source>
        <strain evidence="3 4">68-1-5</strain>
    </source>
</reference>
<dbReference type="AlphaFoldDB" id="A0A6N7URR8"/>
<gene>
    <name evidence="3" type="ORF">FYJ34_02435</name>
</gene>
<dbReference type="Proteomes" id="UP000434409">
    <property type="component" value="Unassembled WGS sequence"/>
</dbReference>
<dbReference type="EMBL" id="VULY01000018">
    <property type="protein sequence ID" value="MSR93168.1"/>
    <property type="molecule type" value="Genomic_DNA"/>
</dbReference>
<sequence>MKREQLTTLRWFDILIVTIIMFGEGIYNSTMQYLALADQTTTLEENVSFSTMQNYQALAMQSLWLFLAVMYLLFRNVDFSIFREKIRLTPWLPLQVIGLFAVSALAMDLYYLASLSLAVPVTPSMEQLFSVPDLSLLLYSLLNGFYEEIFFLGICLAVKPQYTKWAFLYSLVIRCSFHTYQGLGNGIALGILLGCIFYVLYRKMKPANLLPFFLAHAIADMVGLSIIFYFWR</sequence>
<accession>A0A6N7URR8</accession>
<keyword evidence="1" id="KW-0812">Transmembrane</keyword>
<evidence type="ECO:0000313" key="4">
    <source>
        <dbReference type="Proteomes" id="UP000434409"/>
    </source>
</evidence>
<keyword evidence="3" id="KW-0378">Hydrolase</keyword>
<dbReference type="RefSeq" id="WP_154475971.1">
    <property type="nucleotide sequence ID" value="NZ_VULY01000018.1"/>
</dbReference>
<proteinExistence type="predicted"/>
<keyword evidence="1" id="KW-0472">Membrane</keyword>
<evidence type="ECO:0000256" key="1">
    <source>
        <dbReference type="SAM" id="Phobius"/>
    </source>
</evidence>
<feature type="transmembrane region" description="Helical" evidence="1">
    <location>
        <begin position="94"/>
        <end position="117"/>
    </location>
</feature>
<feature type="transmembrane region" description="Helical" evidence="1">
    <location>
        <begin position="137"/>
        <end position="158"/>
    </location>
</feature>